<proteinExistence type="predicted"/>
<name>A0A3M7R4W9_BRAPC</name>
<gene>
    <name evidence="1" type="ORF">BpHYR1_013299</name>
</gene>
<keyword evidence="2" id="KW-1185">Reference proteome</keyword>
<organism evidence="1 2">
    <name type="scientific">Brachionus plicatilis</name>
    <name type="common">Marine rotifer</name>
    <name type="synonym">Brachionus muelleri</name>
    <dbReference type="NCBI Taxonomy" id="10195"/>
    <lineage>
        <taxon>Eukaryota</taxon>
        <taxon>Metazoa</taxon>
        <taxon>Spiralia</taxon>
        <taxon>Gnathifera</taxon>
        <taxon>Rotifera</taxon>
        <taxon>Eurotatoria</taxon>
        <taxon>Monogononta</taxon>
        <taxon>Pseudotrocha</taxon>
        <taxon>Ploima</taxon>
        <taxon>Brachionidae</taxon>
        <taxon>Brachionus</taxon>
    </lineage>
</organism>
<dbReference type="AlphaFoldDB" id="A0A3M7R4W9"/>
<evidence type="ECO:0000313" key="1">
    <source>
        <dbReference type="EMBL" id="RNA18610.1"/>
    </source>
</evidence>
<dbReference type="Proteomes" id="UP000276133">
    <property type="component" value="Unassembled WGS sequence"/>
</dbReference>
<accession>A0A3M7R4W9</accession>
<evidence type="ECO:0008006" key="3">
    <source>
        <dbReference type="Google" id="ProtNLM"/>
    </source>
</evidence>
<protein>
    <recommendedName>
        <fullName evidence="3">RNA-directed DNA polymerase from mobile element jockey-like</fullName>
    </recommendedName>
</protein>
<comment type="caution">
    <text evidence="1">The sequence shown here is derived from an EMBL/GenBank/DDBJ whole genome shotgun (WGS) entry which is preliminary data.</text>
</comment>
<reference evidence="1 2" key="1">
    <citation type="journal article" date="2018" name="Sci. Rep.">
        <title>Genomic signatures of local adaptation to the degree of environmental predictability in rotifers.</title>
        <authorList>
            <person name="Franch-Gras L."/>
            <person name="Hahn C."/>
            <person name="Garcia-Roger E.M."/>
            <person name="Carmona M.J."/>
            <person name="Serra M."/>
            <person name="Gomez A."/>
        </authorList>
    </citation>
    <scope>NUCLEOTIDE SEQUENCE [LARGE SCALE GENOMIC DNA]</scope>
    <source>
        <strain evidence="1">HYR1</strain>
    </source>
</reference>
<sequence length="64" mass="7811">MYKRKVINDKHVKKNLLNIILNICQFRTDFFNLIKSIVRKPWAVWTDNIPPFSFVLKDQFTYNH</sequence>
<evidence type="ECO:0000313" key="2">
    <source>
        <dbReference type="Proteomes" id="UP000276133"/>
    </source>
</evidence>
<dbReference type="EMBL" id="REGN01004204">
    <property type="protein sequence ID" value="RNA18610.1"/>
    <property type="molecule type" value="Genomic_DNA"/>
</dbReference>